<evidence type="ECO:0000313" key="3">
    <source>
        <dbReference type="Proteomes" id="UP000320244"/>
    </source>
</evidence>
<dbReference type="RefSeq" id="WP_146316138.1">
    <property type="nucleotide sequence ID" value="NZ_VCQV01000007.1"/>
</dbReference>
<dbReference type="InterPro" id="IPR000182">
    <property type="entry name" value="GNAT_dom"/>
</dbReference>
<comment type="caution">
    <text evidence="2">The sequence shown here is derived from an EMBL/GenBank/DDBJ whole genome shotgun (WGS) entry which is preliminary data.</text>
</comment>
<dbReference type="AlphaFoldDB" id="A0A563E401"/>
<dbReference type="PROSITE" id="PS51186">
    <property type="entry name" value="GNAT"/>
    <property type="match status" value="1"/>
</dbReference>
<dbReference type="OrthoDB" id="7942268at2"/>
<organism evidence="2 3">
    <name type="scientific">Leekyejoonella antrihumi</name>
    <dbReference type="NCBI Taxonomy" id="1660198"/>
    <lineage>
        <taxon>Bacteria</taxon>
        <taxon>Bacillati</taxon>
        <taxon>Actinomycetota</taxon>
        <taxon>Actinomycetes</taxon>
        <taxon>Micrococcales</taxon>
        <taxon>Dermacoccaceae</taxon>
        <taxon>Leekyejoonella</taxon>
    </lineage>
</organism>
<keyword evidence="3" id="KW-1185">Reference proteome</keyword>
<dbReference type="InterPro" id="IPR016181">
    <property type="entry name" value="Acyl_CoA_acyltransferase"/>
</dbReference>
<protein>
    <submittedName>
        <fullName evidence="2">GNAT family N-acetyltransferase</fullName>
    </submittedName>
</protein>
<dbReference type="Gene3D" id="3.40.630.30">
    <property type="match status" value="1"/>
</dbReference>
<feature type="domain" description="N-acetyltransferase" evidence="1">
    <location>
        <begin position="160"/>
        <end position="312"/>
    </location>
</feature>
<evidence type="ECO:0000259" key="1">
    <source>
        <dbReference type="PROSITE" id="PS51186"/>
    </source>
</evidence>
<dbReference type="SUPFAM" id="SSF55729">
    <property type="entry name" value="Acyl-CoA N-acyltransferases (Nat)"/>
    <property type="match status" value="1"/>
</dbReference>
<evidence type="ECO:0000313" key="2">
    <source>
        <dbReference type="EMBL" id="TWP37246.1"/>
    </source>
</evidence>
<dbReference type="EMBL" id="VCQV01000007">
    <property type="protein sequence ID" value="TWP37246.1"/>
    <property type="molecule type" value="Genomic_DNA"/>
</dbReference>
<proteinExistence type="predicted"/>
<keyword evidence="2" id="KW-0808">Transferase</keyword>
<dbReference type="GO" id="GO:0016747">
    <property type="term" value="F:acyltransferase activity, transferring groups other than amino-acyl groups"/>
    <property type="evidence" value="ECO:0007669"/>
    <property type="project" value="InterPro"/>
</dbReference>
<reference evidence="2 3" key="2">
    <citation type="submission" date="2019-08" db="EMBL/GenBank/DDBJ databases">
        <title>Jejuicoccus antrihumi gen. nov., sp. nov., a new member of the family Dermacoccaceae isolated from a cave.</title>
        <authorList>
            <person name="Schumann P."/>
            <person name="Kim I.S."/>
        </authorList>
    </citation>
    <scope>NUCLEOTIDE SEQUENCE [LARGE SCALE GENOMIC DNA]</scope>
    <source>
        <strain evidence="2 3">C5-26</strain>
    </source>
</reference>
<dbReference type="Proteomes" id="UP000320244">
    <property type="component" value="Unassembled WGS sequence"/>
</dbReference>
<dbReference type="Pfam" id="PF00583">
    <property type="entry name" value="Acetyltransf_1"/>
    <property type="match status" value="1"/>
</dbReference>
<reference evidence="2 3" key="1">
    <citation type="submission" date="2019-05" db="EMBL/GenBank/DDBJ databases">
        <authorList>
            <person name="Lee S.D."/>
        </authorList>
    </citation>
    <scope>NUCLEOTIDE SEQUENCE [LARGE SCALE GENOMIC DNA]</scope>
    <source>
        <strain evidence="2 3">C5-26</strain>
    </source>
</reference>
<accession>A0A563E401</accession>
<sequence length="312" mass="34742">MSHLIIRPLSGPNDLPLFNQLNYVLDDEYADDLQHARRRPEWMWLALRDDHLVARAAWWGRAGAERPLLMDVLDLDPTTADRHVVASELVRSALAAMDLTAAPPEYGRYLQAGWRNDPAQTRELTERTAVIEHLGGRRLVERLRLQWGPGTTSPSDSGRLTFRRPEGHGELLDLLTRVLEGTLDEHSRAELQTGSPRDVATEQLDGEFPTYRGSRDWWAIGCLPRGEPVGLVIPTRNDYNSIIAYVGVLPGHRGHGYIDDLLDHGTRVLADAGASIIKASTDCANTPMAAAFHRRGYPTTGEEIDYVFPGSS</sequence>
<name>A0A563E401_9MICO</name>
<gene>
    <name evidence="2" type="ORF">FGL98_07535</name>
</gene>